<geneLocation type="plasmid" evidence="1 2">
    <name>unnamed1</name>
</geneLocation>
<dbReference type="RefSeq" id="WP_125653098.1">
    <property type="nucleotide sequence ID" value="NZ_BDMQ01000003.1"/>
</dbReference>
<evidence type="ECO:0000313" key="1">
    <source>
        <dbReference type="EMBL" id="QOD58902.1"/>
    </source>
</evidence>
<dbReference type="AlphaFoldDB" id="A0A7L8AA98"/>
<dbReference type="EMBL" id="CP061856">
    <property type="protein sequence ID" value="QOD58902.1"/>
    <property type="molecule type" value="Genomic_DNA"/>
</dbReference>
<keyword evidence="1" id="KW-0614">Plasmid</keyword>
<sequence length="127" mass="14799">MAGEPLYFGREGSTYVNGYFSRNEHKSITLVLLRRRHPMINRVCFKKVDKAIALSQYPQAAHQAQLERFLLHLISPPTQLTPNTRYFSENGEVKSEPAEAVPWRYEYQRKTSFSPQNANVIAHFMKR</sequence>
<gene>
    <name evidence="1" type="ORF">IC627_22160</name>
</gene>
<name>A0A7L8AA98_PHODP</name>
<organism evidence="1 2">
    <name type="scientific">Photobacterium damsela subsp. piscicida</name>
    <name type="common">Pasteurella piscicida</name>
    <dbReference type="NCBI Taxonomy" id="38294"/>
    <lineage>
        <taxon>Bacteria</taxon>
        <taxon>Pseudomonadati</taxon>
        <taxon>Pseudomonadota</taxon>
        <taxon>Gammaproteobacteria</taxon>
        <taxon>Vibrionales</taxon>
        <taxon>Vibrionaceae</taxon>
        <taxon>Photobacterium</taxon>
    </lineage>
</organism>
<dbReference type="Proteomes" id="UP000516656">
    <property type="component" value="Plasmid unnamed1"/>
</dbReference>
<reference evidence="1 2" key="1">
    <citation type="submission" date="2020-09" db="EMBL/GenBank/DDBJ databases">
        <title>Complete, closed and curated genome sequences of Photobacterium damselae subsp. piscicida isolates from Australia indicate localised evolution and additional plasmid-borne pathogenicity mechanisms.</title>
        <authorList>
            <person name="Baseggio L."/>
            <person name="Silayeva O."/>
            <person name="Buller N."/>
            <person name="Landos M."/>
            <person name="Engelstaedter J."/>
            <person name="Barnes A.C."/>
        </authorList>
    </citation>
    <scope>NUCLEOTIDE SEQUENCE [LARGE SCALE GENOMIC DNA]</scope>
    <source>
        <strain evidence="1 2">AS-16-0540-1</strain>
        <plasmid evidence="1 2">unnamed1</plasmid>
    </source>
</reference>
<evidence type="ECO:0000313" key="2">
    <source>
        <dbReference type="Proteomes" id="UP000516656"/>
    </source>
</evidence>
<protein>
    <submittedName>
        <fullName evidence="1">Uncharacterized protein</fullName>
    </submittedName>
</protein>
<proteinExistence type="predicted"/>
<accession>A0A7L8AA98</accession>